<dbReference type="InterPro" id="IPR030664">
    <property type="entry name" value="SdhA/FrdA/AprA"/>
</dbReference>
<dbReference type="EMBL" id="CABPSK010000001">
    <property type="protein sequence ID" value="VVD76638.1"/>
    <property type="molecule type" value="Genomic_DNA"/>
</dbReference>
<sequence>MSEGNAQVRKPANVVTDAFVGKRLEADVLVIGGGPAGTWAAVSAAAKGAKVVLADKGYCGTSGATAPSGTAVWYVPPSGDARERAKASRFDMGGQLAEHAWMDRVLEQTWSNVQQLAQWGYPFPVDEFGDEQRTSVQGPEYMRLMRKRVKEAGARILDHSPALELLVNDDGAVAGASGVNRQTGETWLVRAGAVVIATGGCAFLSRALGCNVLTGDGQLMAAEVGAELSGMEFSNAYGLGPAFASVTKSMFYKWATFYDEDGVKIDGAGSARGRGVIARELQSRKVFGCLDQADDQIRAWMRTAQPNFFLPFDRLGIDPFTQHFPVTLRLEGTVRGTGGLNVTGDDCATSVAGLYAAGDAATRELICGGFTGGGSHNAAWAMSSGFWAGAGAAAHARAHRATTPAARKVYRAGTVALGTSTSHTPITPIDSEQIVKAVQDEVFPYERNWWRSADGLADSLGRLDALWTQLRASAPAPTAAYAVRAREAAAMVATARWMYRSAEQRTETRGMHRRVDFTGTDDAQHHRLISGGLDDVWVRRHRAKHDAKYDALTPAKEGALA</sequence>
<dbReference type="Pfam" id="PF02910">
    <property type="entry name" value="Succ_DH_flav_C"/>
    <property type="match status" value="1"/>
</dbReference>
<reference evidence="6 7" key="1">
    <citation type="submission" date="2019-08" db="EMBL/GenBank/DDBJ databases">
        <authorList>
            <person name="Peeters C."/>
        </authorList>
    </citation>
    <scope>NUCLEOTIDE SEQUENCE [LARGE SCALE GENOMIC DNA]</scope>
    <source>
        <strain evidence="6 7">LMG 31114</strain>
    </source>
</reference>
<evidence type="ECO:0000313" key="7">
    <source>
        <dbReference type="Proteomes" id="UP000366945"/>
    </source>
</evidence>
<dbReference type="InterPro" id="IPR036188">
    <property type="entry name" value="FAD/NAD-bd_sf"/>
</dbReference>
<dbReference type="GeneID" id="300402965"/>
<protein>
    <submittedName>
        <fullName evidence="6">Succinate dehydrogenase flavoprotein subunit</fullName>
        <ecNumber evidence="6">1.3.5.1</ecNumber>
    </submittedName>
</protein>
<feature type="active site" description="Proton acceptor" evidence="3">
    <location>
        <position position="274"/>
    </location>
</feature>
<evidence type="ECO:0000256" key="3">
    <source>
        <dbReference type="PIRSR" id="PIRSR000171-1"/>
    </source>
</evidence>
<dbReference type="Gene3D" id="3.50.50.60">
    <property type="entry name" value="FAD/NAD(P)-binding domain"/>
    <property type="match status" value="1"/>
</dbReference>
<dbReference type="OrthoDB" id="9805351at2"/>
<dbReference type="InterPro" id="IPR003953">
    <property type="entry name" value="FAD-dep_OxRdtase_2_FAD-bd"/>
</dbReference>
<dbReference type="Pfam" id="PF00890">
    <property type="entry name" value="FAD_binding_2"/>
    <property type="match status" value="1"/>
</dbReference>
<keyword evidence="2 6" id="KW-0560">Oxidoreductase</keyword>
<dbReference type="Gene3D" id="1.20.58.100">
    <property type="entry name" value="Fumarate reductase/succinate dehydrogenase flavoprotein-like, C-terminal domain"/>
    <property type="match status" value="1"/>
</dbReference>
<dbReference type="GO" id="GO:0009055">
    <property type="term" value="F:electron transfer activity"/>
    <property type="evidence" value="ECO:0007669"/>
    <property type="project" value="TreeGrafter"/>
</dbReference>
<evidence type="ECO:0000256" key="2">
    <source>
        <dbReference type="ARBA" id="ARBA00023002"/>
    </source>
</evidence>
<dbReference type="GO" id="GO:0009061">
    <property type="term" value="P:anaerobic respiration"/>
    <property type="evidence" value="ECO:0007669"/>
    <property type="project" value="TreeGrafter"/>
</dbReference>
<dbReference type="PIRSF" id="PIRSF000171">
    <property type="entry name" value="SDHA_APRA_LASPO"/>
    <property type="match status" value="1"/>
</dbReference>
<dbReference type="InterPro" id="IPR037099">
    <property type="entry name" value="Fum_R/Succ_DH_flav-like_C_sf"/>
</dbReference>
<dbReference type="GO" id="GO:0050660">
    <property type="term" value="F:flavin adenine dinucleotide binding"/>
    <property type="evidence" value="ECO:0007669"/>
    <property type="project" value="TreeGrafter"/>
</dbReference>
<evidence type="ECO:0000259" key="5">
    <source>
        <dbReference type="Pfam" id="PF02910"/>
    </source>
</evidence>
<dbReference type="RefSeq" id="WP_150678260.1">
    <property type="nucleotide sequence ID" value="NZ_CABPSK010000001.1"/>
</dbReference>
<proteinExistence type="predicted"/>
<feature type="domain" description="Fumarate reductase/succinate dehydrogenase flavoprotein-like C-terminal" evidence="5">
    <location>
        <begin position="451"/>
        <end position="525"/>
    </location>
</feature>
<dbReference type="PANTHER" id="PTHR11632">
    <property type="entry name" value="SUCCINATE DEHYDROGENASE 2 FLAVOPROTEIN SUBUNIT"/>
    <property type="match status" value="1"/>
</dbReference>
<organism evidence="6 7">
    <name type="scientific">Pandoraea pneumonica</name>
    <dbReference type="NCBI Taxonomy" id="2508299"/>
    <lineage>
        <taxon>Bacteria</taxon>
        <taxon>Pseudomonadati</taxon>
        <taxon>Pseudomonadota</taxon>
        <taxon>Betaproteobacteria</taxon>
        <taxon>Burkholderiales</taxon>
        <taxon>Burkholderiaceae</taxon>
        <taxon>Pandoraea</taxon>
    </lineage>
</organism>
<dbReference type="PRINTS" id="PR00368">
    <property type="entry name" value="FADPNR"/>
</dbReference>
<dbReference type="PRINTS" id="PR00411">
    <property type="entry name" value="PNDRDTASEI"/>
</dbReference>
<dbReference type="GO" id="GO:0005886">
    <property type="term" value="C:plasma membrane"/>
    <property type="evidence" value="ECO:0007669"/>
    <property type="project" value="TreeGrafter"/>
</dbReference>
<evidence type="ECO:0000256" key="1">
    <source>
        <dbReference type="ARBA" id="ARBA00022630"/>
    </source>
</evidence>
<dbReference type="EC" id="1.3.5.1" evidence="6"/>
<keyword evidence="7" id="KW-1185">Reference proteome</keyword>
<name>A0A5E4SQM1_9BURK</name>
<gene>
    <name evidence="6" type="primary">sdhA_1</name>
    <name evidence="6" type="ORF">PPN31114_00907</name>
</gene>
<keyword evidence="1" id="KW-0285">Flavoprotein</keyword>
<evidence type="ECO:0000313" key="6">
    <source>
        <dbReference type="EMBL" id="VVD76638.1"/>
    </source>
</evidence>
<dbReference type="SUPFAM" id="SSF46977">
    <property type="entry name" value="Succinate dehydrogenase/fumarate reductase flavoprotein C-terminal domain"/>
    <property type="match status" value="1"/>
</dbReference>
<dbReference type="SUPFAM" id="SSF51905">
    <property type="entry name" value="FAD/NAD(P)-binding domain"/>
    <property type="match status" value="1"/>
</dbReference>
<accession>A0A5E4SQM1</accession>
<dbReference type="PANTHER" id="PTHR11632:SF51">
    <property type="entry name" value="SUCCINATE DEHYDROGENASE [UBIQUINONE] FLAVOPROTEIN SUBUNIT, MITOCHONDRIAL"/>
    <property type="match status" value="1"/>
</dbReference>
<dbReference type="InterPro" id="IPR015939">
    <property type="entry name" value="Fum_Rdtase/Succ_DH_flav-like_C"/>
</dbReference>
<dbReference type="Proteomes" id="UP000366945">
    <property type="component" value="Unassembled WGS sequence"/>
</dbReference>
<evidence type="ECO:0000259" key="4">
    <source>
        <dbReference type="Pfam" id="PF00890"/>
    </source>
</evidence>
<feature type="domain" description="FAD-dependent oxidoreductase 2 FAD-binding" evidence="4">
    <location>
        <begin position="27"/>
        <end position="233"/>
    </location>
</feature>
<dbReference type="AlphaFoldDB" id="A0A5E4SQM1"/>
<dbReference type="GO" id="GO:0008177">
    <property type="term" value="F:succinate dehydrogenase (quinone) activity"/>
    <property type="evidence" value="ECO:0007669"/>
    <property type="project" value="UniProtKB-EC"/>
</dbReference>